<organism evidence="1 2">
    <name type="scientific">Portunus trituberculatus</name>
    <name type="common">Swimming crab</name>
    <name type="synonym">Neptunus trituberculatus</name>
    <dbReference type="NCBI Taxonomy" id="210409"/>
    <lineage>
        <taxon>Eukaryota</taxon>
        <taxon>Metazoa</taxon>
        <taxon>Ecdysozoa</taxon>
        <taxon>Arthropoda</taxon>
        <taxon>Crustacea</taxon>
        <taxon>Multicrustacea</taxon>
        <taxon>Malacostraca</taxon>
        <taxon>Eumalacostraca</taxon>
        <taxon>Eucarida</taxon>
        <taxon>Decapoda</taxon>
        <taxon>Pleocyemata</taxon>
        <taxon>Brachyura</taxon>
        <taxon>Eubrachyura</taxon>
        <taxon>Portunoidea</taxon>
        <taxon>Portunidae</taxon>
        <taxon>Portuninae</taxon>
        <taxon>Portunus</taxon>
    </lineage>
</organism>
<evidence type="ECO:0000313" key="1">
    <source>
        <dbReference type="EMBL" id="MPC24823.1"/>
    </source>
</evidence>
<dbReference type="EMBL" id="VSRR010001379">
    <property type="protein sequence ID" value="MPC24823.1"/>
    <property type="molecule type" value="Genomic_DNA"/>
</dbReference>
<dbReference type="Proteomes" id="UP000324222">
    <property type="component" value="Unassembled WGS sequence"/>
</dbReference>
<protein>
    <submittedName>
        <fullName evidence="1">Uncharacterized protein</fullName>
    </submittedName>
</protein>
<evidence type="ECO:0000313" key="2">
    <source>
        <dbReference type="Proteomes" id="UP000324222"/>
    </source>
</evidence>
<proteinExistence type="predicted"/>
<sequence>MVKCDEIHTEQPITHAKTLIQTQVTEDVATTAECEGPLPVISRLAATEVTVDPVHPCSSSLLVVKENQIWEK</sequence>
<accession>A0A5B7DV46</accession>
<comment type="caution">
    <text evidence="1">The sequence shown here is derived from an EMBL/GenBank/DDBJ whole genome shotgun (WGS) entry which is preliminary data.</text>
</comment>
<name>A0A5B7DV46_PORTR</name>
<keyword evidence="2" id="KW-1185">Reference proteome</keyword>
<gene>
    <name evidence="1" type="ORF">E2C01_017916</name>
</gene>
<reference evidence="1 2" key="1">
    <citation type="submission" date="2019-05" db="EMBL/GenBank/DDBJ databases">
        <title>Another draft genome of Portunus trituberculatus and its Hox gene families provides insights of decapod evolution.</title>
        <authorList>
            <person name="Jeong J.-H."/>
            <person name="Song I."/>
            <person name="Kim S."/>
            <person name="Choi T."/>
            <person name="Kim D."/>
            <person name="Ryu S."/>
            <person name="Kim W."/>
        </authorList>
    </citation>
    <scope>NUCLEOTIDE SEQUENCE [LARGE SCALE GENOMIC DNA]</scope>
    <source>
        <tissue evidence="1">Muscle</tissue>
    </source>
</reference>
<dbReference type="AlphaFoldDB" id="A0A5B7DV46"/>